<protein>
    <recommendedName>
        <fullName evidence="7 8">Alanine dehydrogenase</fullName>
        <ecNumber evidence="3 8">1.4.1.1</ecNumber>
    </recommendedName>
</protein>
<feature type="binding site" evidence="11">
    <location>
        <begin position="307"/>
        <end position="310"/>
    </location>
    <ligand>
        <name>NAD(+)</name>
        <dbReference type="ChEBI" id="CHEBI:57540"/>
    </ligand>
</feature>
<feature type="binding site" evidence="11">
    <location>
        <position position="212"/>
    </location>
    <ligand>
        <name>NAD(+)</name>
        <dbReference type="ChEBI" id="CHEBI:57540"/>
    </ligand>
</feature>
<dbReference type="SMART" id="SM01003">
    <property type="entry name" value="AlaDh_PNT_N"/>
    <property type="match status" value="1"/>
</dbReference>
<keyword evidence="12" id="KW-0460">Magnesium</keyword>
<dbReference type="GO" id="GO:0000286">
    <property type="term" value="F:alanine dehydrogenase activity"/>
    <property type="evidence" value="ECO:0007669"/>
    <property type="project" value="UniProtKB-UniRule"/>
</dbReference>
<keyword evidence="16" id="KW-1185">Reference proteome</keyword>
<dbReference type="GO" id="GO:0046872">
    <property type="term" value="F:metal ion binding"/>
    <property type="evidence" value="ECO:0007669"/>
    <property type="project" value="UniProtKB-KW"/>
</dbReference>
<comment type="catalytic activity">
    <reaction evidence="8">
        <text>L-alanine + NAD(+) + H2O = pyruvate + NH4(+) + NADH + H(+)</text>
        <dbReference type="Rhea" id="RHEA:18405"/>
        <dbReference type="ChEBI" id="CHEBI:15361"/>
        <dbReference type="ChEBI" id="CHEBI:15377"/>
        <dbReference type="ChEBI" id="CHEBI:15378"/>
        <dbReference type="ChEBI" id="CHEBI:28938"/>
        <dbReference type="ChEBI" id="CHEBI:57540"/>
        <dbReference type="ChEBI" id="CHEBI:57945"/>
        <dbReference type="ChEBI" id="CHEBI:57972"/>
        <dbReference type="EC" id="1.4.1.1"/>
    </reaction>
</comment>
<dbReference type="GO" id="GO:0005886">
    <property type="term" value="C:plasma membrane"/>
    <property type="evidence" value="ECO:0007669"/>
    <property type="project" value="TreeGrafter"/>
</dbReference>
<evidence type="ECO:0000256" key="10">
    <source>
        <dbReference type="PIRSR" id="PIRSR000183-2"/>
    </source>
</evidence>
<evidence type="ECO:0000256" key="9">
    <source>
        <dbReference type="PIRSR" id="PIRSR000183-1"/>
    </source>
</evidence>
<dbReference type="InterPro" id="IPR036291">
    <property type="entry name" value="NAD(P)-bd_dom_sf"/>
</dbReference>
<comment type="pathway">
    <text evidence="1 8">Amino-acid degradation; L-alanine degradation via dehydrogenase pathway; NH(3) and pyruvate from L-alanine: step 1/1.</text>
</comment>
<feature type="binding site" evidence="10">
    <location>
        <position position="84"/>
    </location>
    <ligand>
        <name>substrate</name>
    </ligand>
</feature>
<evidence type="ECO:0000256" key="4">
    <source>
        <dbReference type="ARBA" id="ARBA00023002"/>
    </source>
</evidence>
<comment type="cofactor">
    <cofactor evidence="12">
        <name>Mg(2+)</name>
        <dbReference type="ChEBI" id="CHEBI:18420"/>
    </cofactor>
    <text evidence="12">Binds 1 Mg(2+) ion per subunit.</text>
</comment>
<evidence type="ECO:0000256" key="12">
    <source>
        <dbReference type="PIRSR" id="PIRSR000183-4"/>
    </source>
</evidence>
<feature type="domain" description="Alanine dehydrogenase/pyridine nucleotide transhydrogenase N-terminal" evidence="14">
    <location>
        <begin position="13"/>
        <end position="146"/>
    </location>
</feature>
<dbReference type="UniPathway" id="UPA00527">
    <property type="reaction ID" value="UER00585"/>
</dbReference>
<dbReference type="InterPro" id="IPR008141">
    <property type="entry name" value="Ala_DH"/>
</dbReference>
<feature type="binding site" evidence="10">
    <location>
        <position position="24"/>
    </location>
    <ligand>
        <name>substrate</name>
    </ligand>
</feature>
<dbReference type="Proteomes" id="UP000248039">
    <property type="component" value="Unassembled WGS sequence"/>
</dbReference>
<dbReference type="AlphaFoldDB" id="A0A2V4NHV4"/>
<feature type="binding site" evidence="11">
    <location>
        <position position="207"/>
    </location>
    <ligand>
        <name>NAD(+)</name>
        <dbReference type="ChEBI" id="CHEBI:57540"/>
    </ligand>
</feature>
<feature type="binding site" evidence="11">
    <location>
        <begin position="248"/>
        <end position="249"/>
    </location>
    <ligand>
        <name>NAD(+)</name>
        <dbReference type="ChEBI" id="CHEBI:57540"/>
    </ligand>
</feature>
<dbReference type="OrthoDB" id="9804592at2"/>
<feature type="active site" description="Proton donor/acceptor" evidence="9">
    <location>
        <position position="279"/>
    </location>
</feature>
<dbReference type="SUPFAM" id="SSF52283">
    <property type="entry name" value="Formate/glycerate dehydrogenase catalytic domain-like"/>
    <property type="match status" value="1"/>
</dbReference>
<sequence length="380" mass="40078">MARGTCLTVTKVGIPREVKNHEYRVAITPAGVHELVRNGHEVYIEDGAGLGSSIPNEEYVAAGAAILPTADEVWATADLLLKVKEPIAQEYHRLRKGQTLFTYLHLAADRAGTDALVASGTTAIAYETVQLANGALPLLAPMSEVAGRLAPQVGSYHLMRPAGGRGVLPGGVPGTHPAKAVVIGGGVSGWHAATIAIGMGYEVTLLDRDINKLREADKIFGTKIKAIMSNSFELEKAVLEADLVIGAVLIPGAKAPKLVTNELVSRMKPGSVLVDIAIDQGGCFEDSHPTTHADPTFEVHNSVFYCVANMPGAVPNTSTYALTNATLPYVVELANRGWKEALRRDAALAKGLNVHEGQITYGAVAEAFELPAVSLESVLA</sequence>
<dbReference type="PANTHER" id="PTHR42795:SF1">
    <property type="entry name" value="ALANINE DEHYDROGENASE"/>
    <property type="match status" value="1"/>
</dbReference>
<dbReference type="NCBIfam" id="TIGR00518">
    <property type="entry name" value="alaDH"/>
    <property type="match status" value="1"/>
</dbReference>
<evidence type="ECO:0000256" key="7">
    <source>
        <dbReference type="ARBA" id="ARBA00072341"/>
    </source>
</evidence>
<name>A0A2V4NHV4_9ACTN</name>
<accession>A0A2V4NHV4</accession>
<reference evidence="15 16" key="1">
    <citation type="submission" date="2018-03" db="EMBL/GenBank/DDBJ databases">
        <title>Bioinformatic expansion and discovery of thiopeptide antibiotics.</title>
        <authorList>
            <person name="Schwalen C.J."/>
            <person name="Hudson G.A."/>
            <person name="Mitchell D.A."/>
        </authorList>
    </citation>
    <scope>NUCLEOTIDE SEQUENCE [LARGE SCALE GENOMIC DNA]</scope>
    <source>
        <strain evidence="15 16">ATCC 21389</strain>
    </source>
</reference>
<evidence type="ECO:0000313" key="15">
    <source>
        <dbReference type="EMBL" id="PYC79950.1"/>
    </source>
</evidence>
<evidence type="ECO:0000259" key="14">
    <source>
        <dbReference type="SMART" id="SM01003"/>
    </source>
</evidence>
<dbReference type="SUPFAM" id="SSF51735">
    <property type="entry name" value="NAD(P)-binding Rossmann-fold domains"/>
    <property type="match status" value="1"/>
</dbReference>
<keyword evidence="5 8" id="KW-0520">NAD</keyword>
<feature type="binding site" evidence="11">
    <location>
        <position position="143"/>
    </location>
    <ligand>
        <name>NAD(+)</name>
        <dbReference type="ChEBI" id="CHEBI:57540"/>
    </ligand>
</feature>
<dbReference type="InterPro" id="IPR007698">
    <property type="entry name" value="AlaDH/PNT_NAD(H)-bd"/>
</dbReference>
<gene>
    <name evidence="15" type="primary">ald</name>
    <name evidence="15" type="ORF">C7C46_13410</name>
</gene>
<feature type="binding site" evidence="11">
    <location>
        <position position="229"/>
    </location>
    <ligand>
        <name>NAD(+)</name>
        <dbReference type="ChEBI" id="CHEBI:57540"/>
    </ligand>
</feature>
<organism evidence="15 16">
    <name type="scientific">Streptomyces tateyamensis</name>
    <dbReference type="NCBI Taxonomy" id="565073"/>
    <lineage>
        <taxon>Bacteria</taxon>
        <taxon>Bacillati</taxon>
        <taxon>Actinomycetota</taxon>
        <taxon>Actinomycetes</taxon>
        <taxon>Kitasatosporales</taxon>
        <taxon>Streptomycetaceae</taxon>
        <taxon>Streptomyces</taxon>
    </lineage>
</organism>
<evidence type="ECO:0000259" key="13">
    <source>
        <dbReference type="SMART" id="SM01002"/>
    </source>
</evidence>
<dbReference type="EMBL" id="PYBW01000041">
    <property type="protein sequence ID" value="PYC79950.1"/>
    <property type="molecule type" value="Genomic_DNA"/>
</dbReference>
<proteinExistence type="inferred from homology"/>
<keyword evidence="12" id="KW-0479">Metal-binding</keyword>
<evidence type="ECO:0000256" key="3">
    <source>
        <dbReference type="ARBA" id="ARBA00012897"/>
    </source>
</evidence>
<dbReference type="Pfam" id="PF05222">
    <property type="entry name" value="AlaDh_PNT_N"/>
    <property type="match status" value="1"/>
</dbReference>
<dbReference type="CDD" id="cd05305">
    <property type="entry name" value="L-AlaDH"/>
    <property type="match status" value="1"/>
</dbReference>
<dbReference type="FunFam" id="3.40.50.720:FF:000049">
    <property type="entry name" value="Alanine dehydrogenase"/>
    <property type="match status" value="1"/>
</dbReference>
<dbReference type="SMART" id="SM01002">
    <property type="entry name" value="AlaDh_PNT_C"/>
    <property type="match status" value="1"/>
</dbReference>
<evidence type="ECO:0000256" key="2">
    <source>
        <dbReference type="ARBA" id="ARBA00005689"/>
    </source>
</evidence>
<dbReference type="PANTHER" id="PTHR42795">
    <property type="entry name" value="ALANINE DEHYDROGENASE"/>
    <property type="match status" value="1"/>
</dbReference>
<evidence type="ECO:0000256" key="11">
    <source>
        <dbReference type="PIRSR" id="PIRSR000183-3"/>
    </source>
</evidence>
<dbReference type="PIRSF" id="PIRSF000183">
    <property type="entry name" value="Alanine_dh"/>
    <property type="match status" value="1"/>
</dbReference>
<dbReference type="InterPro" id="IPR007886">
    <property type="entry name" value="AlaDH/PNT_N"/>
</dbReference>
<dbReference type="GO" id="GO:0042853">
    <property type="term" value="P:L-alanine catabolic process"/>
    <property type="evidence" value="ECO:0007669"/>
    <property type="project" value="UniProtKB-UniPathway"/>
</dbReference>
<evidence type="ECO:0000256" key="5">
    <source>
        <dbReference type="ARBA" id="ARBA00023027"/>
    </source>
</evidence>
<comment type="similarity">
    <text evidence="2 8">Belongs to the AlaDH/PNT family.</text>
</comment>
<comment type="caution">
    <text evidence="15">The sequence shown here is derived from an EMBL/GenBank/DDBJ whole genome shotgun (WGS) entry which is preliminary data.</text>
</comment>
<dbReference type="GO" id="GO:0000166">
    <property type="term" value="F:nucleotide binding"/>
    <property type="evidence" value="ECO:0007669"/>
    <property type="project" value="UniProtKB-KW"/>
</dbReference>
<dbReference type="EC" id="1.4.1.1" evidence="3 8"/>
<evidence type="ECO:0000313" key="16">
    <source>
        <dbReference type="Proteomes" id="UP000248039"/>
    </source>
</evidence>
<dbReference type="Pfam" id="PF01262">
    <property type="entry name" value="AlaDh_PNT_C"/>
    <property type="match status" value="1"/>
</dbReference>
<keyword evidence="4 8" id="KW-0560">Oxidoreductase</keyword>
<feature type="active site" description="Proton donor/acceptor" evidence="9">
    <location>
        <position position="105"/>
    </location>
</feature>
<dbReference type="Gene3D" id="3.40.50.720">
    <property type="entry name" value="NAD(P)-binding Rossmann-like Domain"/>
    <property type="match status" value="2"/>
</dbReference>
<comment type="function">
    <text evidence="8">Catalyzes the reversible reductive amination of pyruvate to L-alanine.</text>
</comment>
<feature type="binding site" evidence="11">
    <location>
        <begin position="276"/>
        <end position="279"/>
    </location>
    <ligand>
        <name>NAD(+)</name>
        <dbReference type="ChEBI" id="CHEBI:57540"/>
    </ligand>
</feature>
<comment type="subunit">
    <text evidence="6">Homohexamer. Trimer of dimers.</text>
</comment>
<evidence type="ECO:0000256" key="6">
    <source>
        <dbReference type="ARBA" id="ARBA00065528"/>
    </source>
</evidence>
<feature type="binding site" evidence="12">
    <location>
        <position position="332"/>
    </location>
    <ligand>
        <name>Mg(2+)</name>
        <dbReference type="ChEBI" id="CHEBI:18420"/>
    </ligand>
</feature>
<feature type="domain" description="Alanine dehydrogenase/pyridine nucleotide transhydrogenase NAD(H)-binding" evidence="13">
    <location>
        <begin position="158"/>
        <end position="306"/>
    </location>
</feature>
<evidence type="ECO:0000256" key="1">
    <source>
        <dbReference type="ARBA" id="ARBA00005206"/>
    </source>
</evidence>
<evidence type="ECO:0000256" key="8">
    <source>
        <dbReference type="PIRNR" id="PIRNR000183"/>
    </source>
</evidence>
<keyword evidence="11" id="KW-0547">Nucleotide-binding</keyword>